<name>A0AA35UIB0_METCP</name>
<evidence type="ECO:0000313" key="6">
    <source>
        <dbReference type="EMBL" id="CAI8727579.1"/>
    </source>
</evidence>
<keyword evidence="3" id="KW-0547">Nucleotide-binding</keyword>
<dbReference type="GO" id="GO:0004321">
    <property type="term" value="F:fatty-acyl-CoA synthase activity"/>
    <property type="evidence" value="ECO:0007669"/>
    <property type="project" value="TreeGrafter"/>
</dbReference>
<accession>A0AA35UIB0</accession>
<sequence>MRTMNTPDRGAIVKGFRAPQTGGAKDATLARDLQEHVKRTTAPYKYPREIEFLDELPKTVSGKIRRVELRKRKAHALRLSFGLRVKRGRLTDRRSWARAGTCCWRAGGDDS</sequence>
<feature type="domain" description="AMP-binding enzyme C-terminal" evidence="5">
    <location>
        <begin position="7"/>
        <end position="63"/>
    </location>
</feature>
<evidence type="ECO:0000256" key="3">
    <source>
        <dbReference type="ARBA" id="ARBA00022741"/>
    </source>
</evidence>
<proteinExistence type="inferred from homology"/>
<dbReference type="Gene3D" id="3.30.300.30">
    <property type="match status" value="1"/>
</dbReference>
<dbReference type="EMBL" id="OX458332">
    <property type="protein sequence ID" value="CAI8727579.1"/>
    <property type="molecule type" value="Genomic_DNA"/>
</dbReference>
<dbReference type="SUPFAM" id="SSF56801">
    <property type="entry name" value="Acetyl-CoA synthetase-like"/>
    <property type="match status" value="1"/>
</dbReference>
<dbReference type="PANTHER" id="PTHR43605">
    <property type="entry name" value="ACYL-COENZYME A SYNTHETASE"/>
    <property type="match status" value="1"/>
</dbReference>
<dbReference type="GO" id="GO:0006637">
    <property type="term" value="P:acyl-CoA metabolic process"/>
    <property type="evidence" value="ECO:0007669"/>
    <property type="project" value="TreeGrafter"/>
</dbReference>
<dbReference type="InterPro" id="IPR045851">
    <property type="entry name" value="AMP-bd_C_sf"/>
</dbReference>
<dbReference type="GO" id="GO:0006633">
    <property type="term" value="P:fatty acid biosynthetic process"/>
    <property type="evidence" value="ECO:0007669"/>
    <property type="project" value="TreeGrafter"/>
</dbReference>
<evidence type="ECO:0000256" key="1">
    <source>
        <dbReference type="ARBA" id="ARBA00006432"/>
    </source>
</evidence>
<evidence type="ECO:0000256" key="2">
    <source>
        <dbReference type="ARBA" id="ARBA00022598"/>
    </source>
</evidence>
<protein>
    <recommendedName>
        <fullName evidence="5">AMP-binding enzyme C-terminal domain-containing protein</fullName>
    </recommendedName>
</protein>
<keyword evidence="4" id="KW-0067">ATP-binding</keyword>
<reference evidence="6" key="1">
    <citation type="submission" date="2023-03" db="EMBL/GenBank/DDBJ databases">
        <authorList>
            <person name="Pearce D."/>
        </authorList>
    </citation>
    <scope>NUCLEOTIDE SEQUENCE</scope>
    <source>
        <strain evidence="6">Mc</strain>
    </source>
</reference>
<dbReference type="GO" id="GO:0005524">
    <property type="term" value="F:ATP binding"/>
    <property type="evidence" value="ECO:0007669"/>
    <property type="project" value="UniProtKB-KW"/>
</dbReference>
<dbReference type="GO" id="GO:0015645">
    <property type="term" value="F:fatty acid ligase activity"/>
    <property type="evidence" value="ECO:0007669"/>
    <property type="project" value="TreeGrafter"/>
</dbReference>
<evidence type="ECO:0000259" key="5">
    <source>
        <dbReference type="Pfam" id="PF13193"/>
    </source>
</evidence>
<evidence type="ECO:0000256" key="4">
    <source>
        <dbReference type="ARBA" id="ARBA00022840"/>
    </source>
</evidence>
<dbReference type="InterPro" id="IPR051087">
    <property type="entry name" value="Mitochondrial_ACSM"/>
</dbReference>
<evidence type="ECO:0000313" key="7">
    <source>
        <dbReference type="Proteomes" id="UP001158598"/>
    </source>
</evidence>
<gene>
    <name evidence="6" type="ORF">MCNOR_0215</name>
</gene>
<dbReference type="Pfam" id="PF13193">
    <property type="entry name" value="AMP-binding_C"/>
    <property type="match status" value="1"/>
</dbReference>
<dbReference type="InterPro" id="IPR025110">
    <property type="entry name" value="AMP-bd_C"/>
</dbReference>
<organism evidence="6 7">
    <name type="scientific">Methylococcus capsulatus</name>
    <dbReference type="NCBI Taxonomy" id="414"/>
    <lineage>
        <taxon>Bacteria</taxon>
        <taxon>Pseudomonadati</taxon>
        <taxon>Pseudomonadota</taxon>
        <taxon>Gammaproteobacteria</taxon>
        <taxon>Methylococcales</taxon>
        <taxon>Methylococcaceae</taxon>
        <taxon>Methylococcus</taxon>
    </lineage>
</organism>
<dbReference type="Proteomes" id="UP001158598">
    <property type="component" value="Chromosome"/>
</dbReference>
<dbReference type="AlphaFoldDB" id="A0AA35UIB0"/>
<dbReference type="PANTHER" id="PTHR43605:SF10">
    <property type="entry name" value="ACYL-COA SYNTHETASE MEDIUM CHAIN FAMILY MEMBER 3"/>
    <property type="match status" value="1"/>
</dbReference>
<comment type="similarity">
    <text evidence="1">Belongs to the ATP-dependent AMP-binding enzyme family.</text>
</comment>
<keyword evidence="2" id="KW-0436">Ligase</keyword>